<evidence type="ECO:0000313" key="1">
    <source>
        <dbReference type="EMBL" id="AFL53363.1"/>
    </source>
</evidence>
<dbReference type="HOGENOM" id="CLU_3257899_0_0_5"/>
<proteinExistence type="predicted"/>
<evidence type="ECO:0000313" key="2">
    <source>
        <dbReference type="Proteomes" id="UP000006180"/>
    </source>
</evidence>
<accession>I3XBV7</accession>
<dbReference type="STRING" id="1185652.USDA257_c48280"/>
<dbReference type="PATRIC" id="fig|1185652.3.peg.5007"/>
<gene>
    <name evidence="1" type="ORF">USDA257_c48280</name>
</gene>
<dbReference type="EMBL" id="CP003563">
    <property type="protein sequence ID" value="AFL53363.1"/>
    <property type="molecule type" value="Genomic_DNA"/>
</dbReference>
<dbReference type="AlphaFoldDB" id="I3XBV7"/>
<organism evidence="1 2">
    <name type="scientific">Sinorhizobium fredii (strain USDA 257)</name>
    <dbReference type="NCBI Taxonomy" id="1185652"/>
    <lineage>
        <taxon>Bacteria</taxon>
        <taxon>Pseudomonadati</taxon>
        <taxon>Pseudomonadota</taxon>
        <taxon>Alphaproteobacteria</taxon>
        <taxon>Hyphomicrobiales</taxon>
        <taxon>Rhizobiaceae</taxon>
        <taxon>Sinorhizobium/Ensifer group</taxon>
        <taxon>Sinorhizobium</taxon>
    </lineage>
</organism>
<sequence>MSDAGSIEHPDVLGFRQDRKGVFATLATMAKQVIPSRNALAF</sequence>
<dbReference type="KEGG" id="sfd:USDA257_c48280"/>
<reference evidence="1 2" key="1">
    <citation type="journal article" date="2012" name="J. Bacteriol.">
        <title>Complete genome sequence of the broad-host-range strain Sinorhizobium fredii USDA257.</title>
        <authorList>
            <person name="Schuldes J."/>
            <person name="Rodriguez Orbegoso M."/>
            <person name="Schmeisser C."/>
            <person name="Krishnan H.B."/>
            <person name="Daniel R."/>
            <person name="Streit W.R."/>
        </authorList>
    </citation>
    <scope>NUCLEOTIDE SEQUENCE [LARGE SCALE GENOMIC DNA]</scope>
    <source>
        <strain evidence="1 2">USDA 257</strain>
    </source>
</reference>
<name>I3XBV7_SINF2</name>
<protein>
    <submittedName>
        <fullName evidence="1">Uncharacterized protein</fullName>
    </submittedName>
</protein>
<dbReference type="Proteomes" id="UP000006180">
    <property type="component" value="Chromosome"/>
</dbReference>